<feature type="transmembrane region" description="Helical" evidence="6">
    <location>
        <begin position="65"/>
        <end position="88"/>
    </location>
</feature>
<evidence type="ECO:0000256" key="1">
    <source>
        <dbReference type="ARBA" id="ARBA00004651"/>
    </source>
</evidence>
<reference evidence="8" key="1">
    <citation type="journal article" date="2019" name="Int. J. Syst. Evol. Microbiol.">
        <title>The Global Catalogue of Microorganisms (GCM) 10K type strain sequencing project: providing services to taxonomists for standard genome sequencing and annotation.</title>
        <authorList>
            <consortium name="The Broad Institute Genomics Platform"/>
            <consortium name="The Broad Institute Genome Sequencing Center for Infectious Disease"/>
            <person name="Wu L."/>
            <person name="Ma J."/>
        </authorList>
    </citation>
    <scope>NUCLEOTIDE SEQUENCE [LARGE SCALE GENOMIC DNA]</scope>
    <source>
        <strain evidence="8">JCM 9377</strain>
    </source>
</reference>
<dbReference type="PANTHER" id="PTHR32196">
    <property type="entry name" value="ABC TRANSPORTER PERMEASE PROTEIN YPHD-RELATED-RELATED"/>
    <property type="match status" value="1"/>
</dbReference>
<dbReference type="Proteomes" id="UP001501237">
    <property type="component" value="Unassembled WGS sequence"/>
</dbReference>
<evidence type="ECO:0000256" key="4">
    <source>
        <dbReference type="ARBA" id="ARBA00022989"/>
    </source>
</evidence>
<proteinExistence type="predicted"/>
<dbReference type="InterPro" id="IPR001851">
    <property type="entry name" value="ABC_transp_permease"/>
</dbReference>
<feature type="transmembrane region" description="Helical" evidence="6">
    <location>
        <begin position="27"/>
        <end position="45"/>
    </location>
</feature>
<keyword evidence="5 6" id="KW-0472">Membrane</keyword>
<dbReference type="EMBL" id="BAAAUV010000005">
    <property type="protein sequence ID" value="GAA3208447.1"/>
    <property type="molecule type" value="Genomic_DNA"/>
</dbReference>
<feature type="transmembrane region" description="Helical" evidence="6">
    <location>
        <begin position="226"/>
        <end position="245"/>
    </location>
</feature>
<name>A0ABP6Q7S3_9ACTN</name>
<evidence type="ECO:0000313" key="8">
    <source>
        <dbReference type="Proteomes" id="UP001501237"/>
    </source>
</evidence>
<protein>
    <submittedName>
        <fullName evidence="7">Ribose ABC transporter permease</fullName>
    </submittedName>
</protein>
<dbReference type="Pfam" id="PF02653">
    <property type="entry name" value="BPD_transp_2"/>
    <property type="match status" value="1"/>
</dbReference>
<keyword evidence="4 6" id="KW-1133">Transmembrane helix</keyword>
<feature type="transmembrane region" description="Helical" evidence="6">
    <location>
        <begin position="135"/>
        <end position="155"/>
    </location>
</feature>
<feature type="transmembrane region" description="Helical" evidence="6">
    <location>
        <begin position="306"/>
        <end position="325"/>
    </location>
</feature>
<keyword evidence="3 6" id="KW-0812">Transmembrane</keyword>
<organism evidence="7 8">
    <name type="scientific">Actinocorallia longicatena</name>
    <dbReference type="NCBI Taxonomy" id="111803"/>
    <lineage>
        <taxon>Bacteria</taxon>
        <taxon>Bacillati</taxon>
        <taxon>Actinomycetota</taxon>
        <taxon>Actinomycetes</taxon>
        <taxon>Streptosporangiales</taxon>
        <taxon>Thermomonosporaceae</taxon>
        <taxon>Actinocorallia</taxon>
    </lineage>
</organism>
<dbReference type="PANTHER" id="PTHR32196:SF72">
    <property type="entry name" value="RIBOSE IMPORT PERMEASE PROTEIN RBSC"/>
    <property type="match status" value="1"/>
</dbReference>
<feature type="transmembrane region" description="Helical" evidence="6">
    <location>
        <begin position="175"/>
        <end position="195"/>
    </location>
</feature>
<feature type="transmembrane region" description="Helical" evidence="6">
    <location>
        <begin position="257"/>
        <end position="275"/>
    </location>
</feature>
<feature type="transmembrane region" description="Helical" evidence="6">
    <location>
        <begin position="282"/>
        <end position="300"/>
    </location>
</feature>
<evidence type="ECO:0000313" key="7">
    <source>
        <dbReference type="EMBL" id="GAA3208447.1"/>
    </source>
</evidence>
<feature type="transmembrane region" description="Helical" evidence="6">
    <location>
        <begin position="108"/>
        <end position="128"/>
    </location>
</feature>
<sequence>MNTDTPVSPARHEVPRRTLVPEPLRNIPHGGLALVLALIVVYASLRTDAFLSSNNLLNVLRQVSVLMVLASGLTLLMTAGGMDFSMGSTMGVTVSFASQLIDNGHSEVATIFLSMLLATVIGLVNGVVVTYAKVAPFVVTLATATILDGIALLIIDGMSISIGTHLSWLGGDKTFGIPNLVYVALAVLVVVGLVMQYTIFGRDAFAIGGNEDVARLSGIRVDRDKLVLYALSGALAGVAGIMLLARLAGSSPNAGGLQFQLQAVAAVVIGGTSLAGGKGTIVGTFFGVILLGVVANVLNLLGINNYYQTISVGAVLLIAAVANLLQGRSRR</sequence>
<accession>A0ABP6Q7S3</accession>
<dbReference type="RefSeq" id="WP_344826645.1">
    <property type="nucleotide sequence ID" value="NZ_BAAAUV010000005.1"/>
</dbReference>
<dbReference type="CDD" id="cd06579">
    <property type="entry name" value="TM_PBP1_transp_AraH_like"/>
    <property type="match status" value="1"/>
</dbReference>
<comment type="subcellular location">
    <subcellularLocation>
        <location evidence="1">Cell membrane</location>
        <topology evidence="1">Multi-pass membrane protein</topology>
    </subcellularLocation>
</comment>
<evidence type="ECO:0000256" key="6">
    <source>
        <dbReference type="SAM" id="Phobius"/>
    </source>
</evidence>
<evidence type="ECO:0000256" key="3">
    <source>
        <dbReference type="ARBA" id="ARBA00022692"/>
    </source>
</evidence>
<evidence type="ECO:0000256" key="2">
    <source>
        <dbReference type="ARBA" id="ARBA00022475"/>
    </source>
</evidence>
<evidence type="ECO:0000256" key="5">
    <source>
        <dbReference type="ARBA" id="ARBA00023136"/>
    </source>
</evidence>
<keyword evidence="2" id="KW-1003">Cell membrane</keyword>
<keyword evidence="8" id="KW-1185">Reference proteome</keyword>
<comment type="caution">
    <text evidence="7">The sequence shown here is derived from an EMBL/GenBank/DDBJ whole genome shotgun (WGS) entry which is preliminary data.</text>
</comment>
<gene>
    <name evidence="7" type="ORF">GCM10010468_25400</name>
</gene>